<accession>A0A4Z2GD32</accession>
<dbReference type="AlphaFoldDB" id="A0A4Z2GD32"/>
<name>A0A4Z2GD32_9TELE</name>
<gene>
    <name evidence="2" type="ORF">EYF80_038530</name>
</gene>
<feature type="compositionally biased region" description="Polar residues" evidence="1">
    <location>
        <begin position="70"/>
        <end position="103"/>
    </location>
</feature>
<sequence length="134" mass="14843">MVFKSTKSSDGRRAWQPTRGRHIDSNYHPKPPQNALYPTHHSPTDTIPGAERGTRDAGRATEQRSFLGESITQAGRSLWPQASSSTVECSEFQSGGKQDSYFQGQRTGRGVRVEGEMERREAGMEQGGGNKGFW</sequence>
<evidence type="ECO:0000313" key="2">
    <source>
        <dbReference type="EMBL" id="TNN51269.1"/>
    </source>
</evidence>
<evidence type="ECO:0000313" key="3">
    <source>
        <dbReference type="Proteomes" id="UP000314294"/>
    </source>
</evidence>
<feature type="compositionally biased region" description="Basic and acidic residues" evidence="1">
    <location>
        <begin position="111"/>
        <end position="123"/>
    </location>
</feature>
<evidence type="ECO:0000256" key="1">
    <source>
        <dbReference type="SAM" id="MobiDB-lite"/>
    </source>
</evidence>
<feature type="region of interest" description="Disordered" evidence="1">
    <location>
        <begin position="1"/>
        <end position="134"/>
    </location>
</feature>
<dbReference type="EMBL" id="SRLO01000588">
    <property type="protein sequence ID" value="TNN51269.1"/>
    <property type="molecule type" value="Genomic_DNA"/>
</dbReference>
<dbReference type="Proteomes" id="UP000314294">
    <property type="component" value="Unassembled WGS sequence"/>
</dbReference>
<reference evidence="2 3" key="1">
    <citation type="submission" date="2019-03" db="EMBL/GenBank/DDBJ databases">
        <title>First draft genome of Liparis tanakae, snailfish: a comprehensive survey of snailfish specific genes.</title>
        <authorList>
            <person name="Kim W."/>
            <person name="Song I."/>
            <person name="Jeong J.-H."/>
            <person name="Kim D."/>
            <person name="Kim S."/>
            <person name="Ryu S."/>
            <person name="Song J.Y."/>
            <person name="Lee S.K."/>
        </authorList>
    </citation>
    <scope>NUCLEOTIDE SEQUENCE [LARGE SCALE GENOMIC DNA]</scope>
    <source>
        <tissue evidence="2">Muscle</tissue>
    </source>
</reference>
<feature type="compositionally biased region" description="Gly residues" evidence="1">
    <location>
        <begin position="125"/>
        <end position="134"/>
    </location>
</feature>
<proteinExistence type="predicted"/>
<organism evidence="2 3">
    <name type="scientific">Liparis tanakae</name>
    <name type="common">Tanaka's snailfish</name>
    <dbReference type="NCBI Taxonomy" id="230148"/>
    <lineage>
        <taxon>Eukaryota</taxon>
        <taxon>Metazoa</taxon>
        <taxon>Chordata</taxon>
        <taxon>Craniata</taxon>
        <taxon>Vertebrata</taxon>
        <taxon>Euteleostomi</taxon>
        <taxon>Actinopterygii</taxon>
        <taxon>Neopterygii</taxon>
        <taxon>Teleostei</taxon>
        <taxon>Neoteleostei</taxon>
        <taxon>Acanthomorphata</taxon>
        <taxon>Eupercaria</taxon>
        <taxon>Perciformes</taxon>
        <taxon>Cottioidei</taxon>
        <taxon>Cottales</taxon>
        <taxon>Liparidae</taxon>
        <taxon>Liparis</taxon>
    </lineage>
</organism>
<feature type="compositionally biased region" description="Basic and acidic residues" evidence="1">
    <location>
        <begin position="52"/>
        <end position="62"/>
    </location>
</feature>
<keyword evidence="3" id="KW-1185">Reference proteome</keyword>
<protein>
    <submittedName>
        <fullName evidence="2">Uncharacterized protein</fullName>
    </submittedName>
</protein>
<comment type="caution">
    <text evidence="2">The sequence shown here is derived from an EMBL/GenBank/DDBJ whole genome shotgun (WGS) entry which is preliminary data.</text>
</comment>